<feature type="transmembrane region" description="Helical" evidence="7">
    <location>
        <begin position="112"/>
        <end position="133"/>
    </location>
</feature>
<dbReference type="VEuPathDB" id="FungiDB:QG37_03373"/>
<evidence type="ECO:0000313" key="8">
    <source>
        <dbReference type="EMBL" id="KND99940.1"/>
    </source>
</evidence>
<dbReference type="EMBL" id="LGST01000021">
    <property type="protein sequence ID" value="KND99940.1"/>
    <property type="molecule type" value="Genomic_DNA"/>
</dbReference>
<organism evidence="8 9">
    <name type="scientific">Candidozyma auris</name>
    <name type="common">Yeast</name>
    <name type="synonym">Candida auris</name>
    <dbReference type="NCBI Taxonomy" id="498019"/>
    <lineage>
        <taxon>Eukaryota</taxon>
        <taxon>Fungi</taxon>
        <taxon>Dikarya</taxon>
        <taxon>Ascomycota</taxon>
        <taxon>Saccharomycotina</taxon>
        <taxon>Pichiomycetes</taxon>
        <taxon>Metschnikowiaceae</taxon>
        <taxon>Candidozyma</taxon>
    </lineage>
</organism>
<dbReference type="GO" id="GO:0005789">
    <property type="term" value="C:endoplasmic reticulum membrane"/>
    <property type="evidence" value="ECO:0007669"/>
    <property type="project" value="UniProtKB-SubCell"/>
</dbReference>
<comment type="subcellular location">
    <subcellularLocation>
        <location evidence="1">Endoplasmic reticulum membrane</location>
        <topology evidence="1">Multi-pass membrane protein</topology>
    </subcellularLocation>
</comment>
<keyword evidence="3 7" id="KW-0812">Transmembrane</keyword>
<evidence type="ECO:0000256" key="3">
    <source>
        <dbReference type="ARBA" id="ARBA00022692"/>
    </source>
</evidence>
<dbReference type="UniPathway" id="UPA00753"/>
<dbReference type="AlphaFoldDB" id="A0A0L0P1P5"/>
<dbReference type="PANTHER" id="PTHR13505:SF7">
    <property type="entry name" value="TRANSMEMBRANE PROTEIN 208"/>
    <property type="match status" value="1"/>
</dbReference>
<feature type="transmembrane region" description="Helical" evidence="7">
    <location>
        <begin position="20"/>
        <end position="38"/>
    </location>
</feature>
<dbReference type="GO" id="GO:0006624">
    <property type="term" value="P:vacuolar protein processing"/>
    <property type="evidence" value="ECO:0007669"/>
    <property type="project" value="TreeGrafter"/>
</dbReference>
<evidence type="ECO:0000256" key="4">
    <source>
        <dbReference type="ARBA" id="ARBA00022824"/>
    </source>
</evidence>
<comment type="caution">
    <text evidence="8">The sequence shown here is derived from an EMBL/GenBank/DDBJ whole genome shotgun (WGS) entry which is preliminary data.</text>
</comment>
<comment type="similarity">
    <text evidence="2">Belongs to the TMEM208 family.</text>
</comment>
<dbReference type="InterPro" id="IPR008506">
    <property type="entry name" value="SND2/TMEM208"/>
</dbReference>
<dbReference type="PANTHER" id="PTHR13505">
    <property type="entry name" value="TRANSMEMBRANE PROTEIN 208"/>
    <property type="match status" value="1"/>
</dbReference>
<dbReference type="GO" id="GO:0005773">
    <property type="term" value="C:vacuole"/>
    <property type="evidence" value="ECO:0007669"/>
    <property type="project" value="GOC"/>
</dbReference>
<name>A0A0L0P1P5_CANAR</name>
<feature type="transmembrane region" description="Helical" evidence="7">
    <location>
        <begin position="85"/>
        <end position="106"/>
    </location>
</feature>
<keyword evidence="6 7" id="KW-0472">Membrane</keyword>
<protein>
    <submittedName>
        <fullName evidence="8">Uncharacterized protein</fullName>
    </submittedName>
</protein>
<keyword evidence="5 7" id="KW-1133">Transmembrane helix</keyword>
<reference evidence="9" key="1">
    <citation type="journal article" date="2015" name="BMC Genomics">
        <title>Draft genome of a commonly misdiagnosed multidrug resistant pathogen Candida auris.</title>
        <authorList>
            <person name="Chatterjee S."/>
            <person name="Alampalli S.V."/>
            <person name="Nageshan R.K."/>
            <person name="Chettiar S.T."/>
            <person name="Joshi S."/>
            <person name="Tatu U.S."/>
        </authorList>
    </citation>
    <scope>NUCLEOTIDE SEQUENCE [LARGE SCALE GENOMIC DNA]</scope>
    <source>
        <strain evidence="9">6684</strain>
    </source>
</reference>
<accession>A0A0L0P1P5</accession>
<keyword evidence="4" id="KW-0256">Endoplasmic reticulum</keyword>
<dbReference type="Proteomes" id="UP000037122">
    <property type="component" value="Unassembled WGS sequence"/>
</dbReference>
<proteinExistence type="inferred from homology"/>
<evidence type="ECO:0000256" key="5">
    <source>
        <dbReference type="ARBA" id="ARBA00022989"/>
    </source>
</evidence>
<dbReference type="Pfam" id="PF05620">
    <property type="entry name" value="TMEM208_SND2"/>
    <property type="match status" value="1"/>
</dbReference>
<evidence type="ECO:0000313" key="9">
    <source>
        <dbReference type="Proteomes" id="UP000037122"/>
    </source>
</evidence>
<dbReference type="GO" id="GO:0006656">
    <property type="term" value="P:phosphatidylcholine biosynthetic process"/>
    <property type="evidence" value="ECO:0007669"/>
    <property type="project" value="UniProtKB-UniPathway"/>
</dbReference>
<evidence type="ECO:0000256" key="2">
    <source>
        <dbReference type="ARBA" id="ARBA00009950"/>
    </source>
</evidence>
<evidence type="ECO:0000256" key="7">
    <source>
        <dbReference type="SAM" id="Phobius"/>
    </source>
</evidence>
<evidence type="ECO:0000256" key="1">
    <source>
        <dbReference type="ARBA" id="ARBA00004477"/>
    </source>
</evidence>
<gene>
    <name evidence="8" type="ORF">QG37_03373</name>
</gene>
<sequence length="140" mass="16012">MASLNSKKVAKANQATLKTLHLTSFIVNCLALLLHFSFKRPATLWPYLLFSTPAWLCECILEKSGRPAFSNGKFRSSDDLSSAGLYEYLFDCIYLTWICVFFMLVFGSNKAWVLYLLLPAFALYKIFTLFSTLQKPQRSQ</sequence>
<evidence type="ECO:0000256" key="6">
    <source>
        <dbReference type="ARBA" id="ARBA00023136"/>
    </source>
</evidence>